<keyword evidence="2" id="KW-1185">Reference proteome</keyword>
<protein>
    <submittedName>
        <fullName evidence="1">Uncharacterized protein</fullName>
    </submittedName>
</protein>
<evidence type="ECO:0000313" key="1">
    <source>
        <dbReference type="EMBL" id="KAK7361129.1"/>
    </source>
</evidence>
<accession>A0AAN9R7W7</accession>
<organism evidence="1 2">
    <name type="scientific">Canavalia gladiata</name>
    <name type="common">Sword bean</name>
    <name type="synonym">Dolichos gladiatus</name>
    <dbReference type="NCBI Taxonomy" id="3824"/>
    <lineage>
        <taxon>Eukaryota</taxon>
        <taxon>Viridiplantae</taxon>
        <taxon>Streptophyta</taxon>
        <taxon>Embryophyta</taxon>
        <taxon>Tracheophyta</taxon>
        <taxon>Spermatophyta</taxon>
        <taxon>Magnoliopsida</taxon>
        <taxon>eudicotyledons</taxon>
        <taxon>Gunneridae</taxon>
        <taxon>Pentapetalae</taxon>
        <taxon>rosids</taxon>
        <taxon>fabids</taxon>
        <taxon>Fabales</taxon>
        <taxon>Fabaceae</taxon>
        <taxon>Papilionoideae</taxon>
        <taxon>50 kb inversion clade</taxon>
        <taxon>NPAAA clade</taxon>
        <taxon>indigoferoid/millettioid clade</taxon>
        <taxon>Phaseoleae</taxon>
        <taxon>Canavalia</taxon>
    </lineage>
</organism>
<dbReference type="Proteomes" id="UP001367508">
    <property type="component" value="Unassembled WGS sequence"/>
</dbReference>
<dbReference type="AlphaFoldDB" id="A0AAN9R7W7"/>
<dbReference type="EMBL" id="JAYMYQ010000001">
    <property type="protein sequence ID" value="KAK7361129.1"/>
    <property type="molecule type" value="Genomic_DNA"/>
</dbReference>
<sequence length="182" mass="20830">MLLESSLNENFKAVAYPSLIPCMHHLKPMPPLSEVSYTILPTLSYFEFLPDADVSPITLSKNSPRTIKSPVTVAIGQYGNLWSWGQNGYSFWIYPQLLMQLHAQKCPSMDELLIGMGDYHGDRQLAEPLPYWLCVVNSGPEQSWTWGIYLGTLFVFHVDHHDLSLRCTFKEKFQITFYPISP</sequence>
<proteinExistence type="predicted"/>
<gene>
    <name evidence="1" type="ORF">VNO77_03172</name>
</gene>
<evidence type="ECO:0000313" key="2">
    <source>
        <dbReference type="Proteomes" id="UP001367508"/>
    </source>
</evidence>
<name>A0AAN9R7W7_CANGL</name>
<reference evidence="1 2" key="1">
    <citation type="submission" date="2024-01" db="EMBL/GenBank/DDBJ databases">
        <title>The genomes of 5 underutilized Papilionoideae crops provide insights into root nodulation and disease resistanc.</title>
        <authorList>
            <person name="Jiang F."/>
        </authorList>
    </citation>
    <scope>NUCLEOTIDE SEQUENCE [LARGE SCALE GENOMIC DNA]</scope>
    <source>
        <strain evidence="1">LVBAO_FW01</strain>
        <tissue evidence="1">Leaves</tissue>
    </source>
</reference>
<comment type="caution">
    <text evidence="1">The sequence shown here is derived from an EMBL/GenBank/DDBJ whole genome shotgun (WGS) entry which is preliminary data.</text>
</comment>